<feature type="chain" id="PRO_5023059464" description="3-keto-alpha-glucoside-1,2-lyase/3-keto-2-hydroxy-glucal hydratase domain-containing protein" evidence="1">
    <location>
        <begin position="21"/>
        <end position="215"/>
    </location>
</feature>
<dbReference type="EMBL" id="CP042997">
    <property type="protein sequence ID" value="QEH38354.1"/>
    <property type="molecule type" value="Genomic_DNA"/>
</dbReference>
<name>A0A5B9WDK8_9BACT</name>
<evidence type="ECO:0000256" key="1">
    <source>
        <dbReference type="SAM" id="SignalP"/>
    </source>
</evidence>
<evidence type="ECO:0000313" key="4">
    <source>
        <dbReference type="Proteomes" id="UP000324233"/>
    </source>
</evidence>
<reference evidence="3 4" key="1">
    <citation type="submission" date="2019-08" db="EMBL/GenBank/DDBJ databases">
        <title>Deep-cultivation of Planctomycetes and their phenomic and genomic characterization uncovers novel biology.</title>
        <authorList>
            <person name="Wiegand S."/>
            <person name="Jogler M."/>
            <person name="Boedeker C."/>
            <person name="Pinto D."/>
            <person name="Vollmers J."/>
            <person name="Rivas-Marin E."/>
            <person name="Kohn T."/>
            <person name="Peeters S.H."/>
            <person name="Heuer A."/>
            <person name="Rast P."/>
            <person name="Oberbeckmann S."/>
            <person name="Bunk B."/>
            <person name="Jeske O."/>
            <person name="Meyerdierks A."/>
            <person name="Storesund J.E."/>
            <person name="Kallscheuer N."/>
            <person name="Luecker S."/>
            <person name="Lage O.M."/>
            <person name="Pohl T."/>
            <person name="Merkel B.J."/>
            <person name="Hornburger P."/>
            <person name="Mueller R.-W."/>
            <person name="Bruemmer F."/>
            <person name="Labrenz M."/>
            <person name="Spormann A.M."/>
            <person name="Op den Camp H."/>
            <person name="Overmann J."/>
            <person name="Amann R."/>
            <person name="Jetten M.S.M."/>
            <person name="Mascher T."/>
            <person name="Medema M.H."/>
            <person name="Devos D.P."/>
            <person name="Kaster A.-K."/>
            <person name="Ovreas L."/>
            <person name="Rohde M."/>
            <person name="Galperin M.Y."/>
            <person name="Jogler C."/>
        </authorList>
    </citation>
    <scope>NUCLEOTIDE SEQUENCE [LARGE SCALE GENOMIC DNA]</scope>
    <source>
        <strain evidence="3 4">OJF2</strain>
    </source>
</reference>
<evidence type="ECO:0000259" key="2">
    <source>
        <dbReference type="Pfam" id="PF06439"/>
    </source>
</evidence>
<keyword evidence="1" id="KW-0732">Signal</keyword>
<sequence length="215" mass="23708" precursor="true">MRYVLAFACVFTSLCLRAPAQERPTPLFNGKDLSGWTAVFEAQGADPSRTWSVADGVLKCTGKPVGYLKTDREYSDYVLTVEWRWPAGTEGGNNGVLVHSTTPRALGIWPKSIEVQLFKGNAGEFWVIGTDLDVADEATRKQDRRHRNLVYGSEKPVGEWNRMEIACKGDTIRVKVNGTLVNEATNCSVSRGAICLQSEGSPIEFRNIVLTPLAK</sequence>
<dbReference type="Pfam" id="PF06439">
    <property type="entry name" value="3keto-disac_hyd"/>
    <property type="match status" value="1"/>
</dbReference>
<gene>
    <name evidence="3" type="ORF">OJF2_69550</name>
</gene>
<proteinExistence type="predicted"/>
<accession>A0A5B9WDK8</accession>
<dbReference type="InterPro" id="IPR010496">
    <property type="entry name" value="AL/BT2_dom"/>
</dbReference>
<evidence type="ECO:0000313" key="3">
    <source>
        <dbReference type="EMBL" id="QEH38354.1"/>
    </source>
</evidence>
<feature type="domain" description="3-keto-alpha-glucoside-1,2-lyase/3-keto-2-hydroxy-glucal hydratase" evidence="2">
    <location>
        <begin position="25"/>
        <end position="210"/>
    </location>
</feature>
<protein>
    <recommendedName>
        <fullName evidence="2">3-keto-alpha-glucoside-1,2-lyase/3-keto-2-hydroxy-glucal hydratase domain-containing protein</fullName>
    </recommendedName>
</protein>
<dbReference type="Proteomes" id="UP000324233">
    <property type="component" value="Chromosome"/>
</dbReference>
<keyword evidence="4" id="KW-1185">Reference proteome</keyword>
<dbReference type="GO" id="GO:0016787">
    <property type="term" value="F:hydrolase activity"/>
    <property type="evidence" value="ECO:0007669"/>
    <property type="project" value="InterPro"/>
</dbReference>
<dbReference type="Gene3D" id="2.60.120.560">
    <property type="entry name" value="Exo-inulinase, domain 1"/>
    <property type="match status" value="1"/>
</dbReference>
<dbReference type="AlphaFoldDB" id="A0A5B9WDK8"/>
<organism evidence="3 4">
    <name type="scientific">Aquisphaera giovannonii</name>
    <dbReference type="NCBI Taxonomy" id="406548"/>
    <lineage>
        <taxon>Bacteria</taxon>
        <taxon>Pseudomonadati</taxon>
        <taxon>Planctomycetota</taxon>
        <taxon>Planctomycetia</taxon>
        <taxon>Isosphaerales</taxon>
        <taxon>Isosphaeraceae</taxon>
        <taxon>Aquisphaera</taxon>
    </lineage>
</organism>
<dbReference type="OrthoDB" id="259356at2"/>
<dbReference type="KEGG" id="agv:OJF2_69550"/>
<dbReference type="RefSeq" id="WP_148597803.1">
    <property type="nucleotide sequence ID" value="NZ_CP042997.1"/>
</dbReference>
<feature type="signal peptide" evidence="1">
    <location>
        <begin position="1"/>
        <end position="20"/>
    </location>
</feature>